<dbReference type="eggNOG" id="ENOG5030PW0">
    <property type="taxonomic scope" value="Bacteria"/>
</dbReference>
<accession>A0A075WUC4</accession>
<dbReference type="AlphaFoldDB" id="A0A075WUC4"/>
<proteinExistence type="predicted"/>
<dbReference type="OrthoDB" id="9810646at2"/>
<evidence type="ECO:0000313" key="2">
    <source>
        <dbReference type="EMBL" id="AIH04003.1"/>
    </source>
</evidence>
<evidence type="ECO:0000256" key="1">
    <source>
        <dbReference type="SAM" id="Coils"/>
    </source>
</evidence>
<reference evidence="2 3" key="1">
    <citation type="journal article" date="2015" name="Genome Announc.">
        <title>Genome Sequence of a Sulfate-Reducing Thermophilic Bacterium, Thermodesulfobacterium commune DSM 2178T (Phylum Thermodesulfobacteria).</title>
        <authorList>
            <person name="Bhatnagar S."/>
            <person name="Badger J.H."/>
            <person name="Madupu R."/>
            <person name="Khouri H.M."/>
            <person name="O'Connor E.M."/>
            <person name="Robb F.T."/>
            <person name="Ward N.L."/>
            <person name="Eisen J.A."/>
        </authorList>
    </citation>
    <scope>NUCLEOTIDE SEQUENCE [LARGE SCALE GENOMIC DNA]</scope>
    <source>
        <strain evidence="2 3">DSM 2178</strain>
    </source>
</reference>
<evidence type="ECO:0000313" key="3">
    <source>
        <dbReference type="Proteomes" id="UP000028481"/>
    </source>
</evidence>
<dbReference type="RefSeq" id="WP_038060879.1">
    <property type="nucleotide sequence ID" value="NZ_CP008796.1"/>
</dbReference>
<organism evidence="2 3">
    <name type="scientific">Thermodesulfobacterium commune DSM 2178</name>
    <dbReference type="NCBI Taxonomy" id="289377"/>
    <lineage>
        <taxon>Bacteria</taxon>
        <taxon>Pseudomonadati</taxon>
        <taxon>Thermodesulfobacteriota</taxon>
        <taxon>Thermodesulfobacteria</taxon>
        <taxon>Thermodesulfobacteriales</taxon>
        <taxon>Thermodesulfobacteriaceae</taxon>
        <taxon>Thermodesulfobacterium</taxon>
    </lineage>
</organism>
<protein>
    <submittedName>
        <fullName evidence="2">Uncharacterized protein</fullName>
    </submittedName>
</protein>
<keyword evidence="3" id="KW-1185">Reference proteome</keyword>
<dbReference type="PaxDb" id="289377-HL41_04025"/>
<name>A0A075WUC4_9BACT</name>
<feature type="coiled-coil region" evidence="1">
    <location>
        <begin position="16"/>
        <end position="50"/>
    </location>
</feature>
<dbReference type="Proteomes" id="UP000028481">
    <property type="component" value="Chromosome"/>
</dbReference>
<dbReference type="HOGENOM" id="CLU_2604929_0_0_0"/>
<sequence>MGIVYDEVWFTTSREIKVCEENIKSLTKKLEALEKELNVKVSELEELQIKDNPKLRKLWQTYKALESEKQRLAGLKAFMEKS</sequence>
<gene>
    <name evidence="2" type="ORF">HL41_04025</name>
</gene>
<dbReference type="KEGG" id="tcm:HL41_04025"/>
<dbReference type="EMBL" id="CP008796">
    <property type="protein sequence ID" value="AIH04003.1"/>
    <property type="molecule type" value="Genomic_DNA"/>
</dbReference>
<keyword evidence="1" id="KW-0175">Coiled coil</keyword>